<gene>
    <name evidence="1" type="ORF">DPEC_G00332790</name>
</gene>
<sequence length="144" mass="16242">MFMSLIFSRRRPPRRRPCTVGLAYGTWGTGVQSISASDLLKQQRLQQKQLLENVGKEQRRSSRVLQNLARALVFGASPPTRWALLSPNVPKATQSLLPPIPPDWASTKDLVFPFTFSSILNCPSLHLSSRLELMNSRHRHPLVS</sequence>
<protein>
    <submittedName>
        <fullName evidence="1">Uncharacterized protein</fullName>
    </submittedName>
</protein>
<evidence type="ECO:0000313" key="1">
    <source>
        <dbReference type="EMBL" id="KAJ7986860.1"/>
    </source>
</evidence>
<dbReference type="Proteomes" id="UP001157502">
    <property type="component" value="Chromosome 33"/>
</dbReference>
<proteinExistence type="predicted"/>
<dbReference type="EMBL" id="CM055760">
    <property type="protein sequence ID" value="KAJ7986860.1"/>
    <property type="molecule type" value="Genomic_DNA"/>
</dbReference>
<evidence type="ECO:0000313" key="2">
    <source>
        <dbReference type="Proteomes" id="UP001157502"/>
    </source>
</evidence>
<organism evidence="1 2">
    <name type="scientific">Dallia pectoralis</name>
    <name type="common">Alaska blackfish</name>
    <dbReference type="NCBI Taxonomy" id="75939"/>
    <lineage>
        <taxon>Eukaryota</taxon>
        <taxon>Metazoa</taxon>
        <taxon>Chordata</taxon>
        <taxon>Craniata</taxon>
        <taxon>Vertebrata</taxon>
        <taxon>Euteleostomi</taxon>
        <taxon>Actinopterygii</taxon>
        <taxon>Neopterygii</taxon>
        <taxon>Teleostei</taxon>
        <taxon>Protacanthopterygii</taxon>
        <taxon>Esociformes</taxon>
        <taxon>Umbridae</taxon>
        <taxon>Dallia</taxon>
    </lineage>
</organism>
<keyword evidence="2" id="KW-1185">Reference proteome</keyword>
<name>A0ACC2F657_DALPE</name>
<reference evidence="1" key="1">
    <citation type="submission" date="2021-05" db="EMBL/GenBank/DDBJ databases">
        <authorList>
            <person name="Pan Q."/>
            <person name="Jouanno E."/>
            <person name="Zahm M."/>
            <person name="Klopp C."/>
            <person name="Cabau C."/>
            <person name="Louis A."/>
            <person name="Berthelot C."/>
            <person name="Parey E."/>
            <person name="Roest Crollius H."/>
            <person name="Montfort J."/>
            <person name="Robinson-Rechavi M."/>
            <person name="Bouchez O."/>
            <person name="Lampietro C."/>
            <person name="Lopez Roques C."/>
            <person name="Donnadieu C."/>
            <person name="Postlethwait J."/>
            <person name="Bobe J."/>
            <person name="Dillon D."/>
            <person name="Chandos A."/>
            <person name="von Hippel F."/>
            <person name="Guiguen Y."/>
        </authorList>
    </citation>
    <scope>NUCLEOTIDE SEQUENCE</scope>
    <source>
        <strain evidence="1">YG-Jan2019</strain>
    </source>
</reference>
<accession>A0ACC2F657</accession>
<comment type="caution">
    <text evidence="1">The sequence shown here is derived from an EMBL/GenBank/DDBJ whole genome shotgun (WGS) entry which is preliminary data.</text>
</comment>